<feature type="compositionally biased region" description="Polar residues" evidence="2">
    <location>
        <begin position="91"/>
        <end position="103"/>
    </location>
</feature>
<dbReference type="GO" id="GO:0036064">
    <property type="term" value="C:ciliary basal body"/>
    <property type="evidence" value="ECO:0007669"/>
    <property type="project" value="TreeGrafter"/>
</dbReference>
<organism evidence="4">
    <name type="scientific">Papilio xuthus</name>
    <name type="common">Asian swallowtail butterfly</name>
    <dbReference type="NCBI Taxonomy" id="66420"/>
    <lineage>
        <taxon>Eukaryota</taxon>
        <taxon>Metazoa</taxon>
        <taxon>Ecdysozoa</taxon>
        <taxon>Arthropoda</taxon>
        <taxon>Hexapoda</taxon>
        <taxon>Insecta</taxon>
        <taxon>Pterygota</taxon>
        <taxon>Neoptera</taxon>
        <taxon>Endopterygota</taxon>
        <taxon>Lepidoptera</taxon>
        <taxon>Glossata</taxon>
        <taxon>Ditrysia</taxon>
        <taxon>Papilionoidea</taxon>
        <taxon>Papilionidae</taxon>
        <taxon>Papilioninae</taxon>
        <taxon>Papilio</taxon>
    </lineage>
</organism>
<feature type="compositionally biased region" description="Acidic residues" evidence="2">
    <location>
        <begin position="239"/>
        <end position="250"/>
    </location>
</feature>
<feature type="region of interest" description="Disordered" evidence="2">
    <location>
        <begin position="77"/>
        <end position="104"/>
    </location>
</feature>
<dbReference type="Proteomes" id="UP000694872">
    <property type="component" value="Unplaced"/>
</dbReference>
<feature type="domain" description="Fas-binding factor 1 C-terminal" evidence="3">
    <location>
        <begin position="448"/>
        <end position="729"/>
    </location>
</feature>
<dbReference type="GO" id="GO:0005814">
    <property type="term" value="C:centriole"/>
    <property type="evidence" value="ECO:0007669"/>
    <property type="project" value="TreeGrafter"/>
</dbReference>
<evidence type="ECO:0000256" key="2">
    <source>
        <dbReference type="SAM" id="MobiDB-lite"/>
    </source>
</evidence>
<name>A0AAJ7ECV1_PAPXU</name>
<dbReference type="AlphaFoldDB" id="A0AAJ7ECV1"/>
<sequence length="985" mass="113287">MSFNVDDPLAGILSDGSDDSFFDDDILGKKKPAKKNTTAVDKKSALFDLDDKTEPKLHDIVPKRIEAPEAVTKVPIKTEFSEKNKPDNQLLKPSTSFKLSANADTKRNDLSLSKDLHEVTDIKKSPFKSKIGTSNEKIDILDDILGSKKSNMDQTDKRKGSQSILDDILGKPTKDSSQVKSATIKNQQYNLDNILSKNDSKETLSSKKQSKQPLPVPSNENVQQKKTKSSEDWLGIFQEENEETEKDDPDMPSWLGGSSSVKKTTLEKRSKTESQKEVEKEPDLPKPASRNQSNELSGIKESTDLGSIKISSNLEKSNTFPNVEVQNEEDVTTQGAAVFLQQQEAQLMVALQLKAQDEKLAAMQVKQKEAQRVHREATAAQHAQLDAMLQKQANHRLQMQAIINAHQDRIAQRIKALLDSNETGQDGDMIGEDYDNGSKNTESPRNKEKKQLLQLIQSLQENHDKEIDLMETSYRKQLAFLEFSLSQTEERMKEESDKVVNFYMEKINWLEEHHGLYKKWTEENTTALIERHNVEKEMLRQQHMENVKVLQEHHTALMENIKNAVKQEQVLMRDSAGFSSDIQELLANVRDNKIKCEHLVEKVTTLSDKTQSEAERSLQVRETQINDMIQQLKKEREYFEREKSETKDTIQTLEVRIKQMTTTIEEDTAVLKQKKMEFEFEKATFSKQTEFAKNVLKKQDEEVKMLKEEIQREYKEKISRIEEEKSKLLKDSSLVAKEKATVQSLRMELEKTKAELEAQLEEMTEERSKLVREKQDLHMEEQRIIAKSKDLDLLTKAALEKQSQAEKKYSEAENQQRRYEERMHKLQEHIVSLNSREKQIAKEKIVLSRERINLHNDWKQMEGKQQCSLCRAIPRTPQYNFDAAFSRSYDAPASRDYGEANMSHAVSAIEQEMAHLIGRSFALKHDTAIEKRTDVRDNFHSVHSDTVPSESGAFKDYMDPKFMMLRLDVQKVIHNLGDKEGTTNN</sequence>
<dbReference type="InterPro" id="IPR033561">
    <property type="entry name" value="FBF1"/>
</dbReference>
<dbReference type="GeneID" id="106121252"/>
<dbReference type="PANTHER" id="PTHR33689">
    <property type="entry name" value="FAS-BINDING FACTOR 1"/>
    <property type="match status" value="1"/>
</dbReference>
<evidence type="ECO:0000313" key="4">
    <source>
        <dbReference type="RefSeq" id="XP_013172263.1"/>
    </source>
</evidence>
<feature type="region of interest" description="Disordered" evidence="2">
    <location>
        <begin position="422"/>
        <end position="448"/>
    </location>
</feature>
<reference evidence="4" key="1">
    <citation type="submission" date="2025-08" db="UniProtKB">
        <authorList>
            <consortium name="RefSeq"/>
        </authorList>
    </citation>
    <scope>IDENTIFICATION</scope>
</reference>
<proteinExistence type="predicted"/>
<feature type="compositionally biased region" description="Basic and acidic residues" evidence="2">
    <location>
        <begin position="150"/>
        <end position="159"/>
    </location>
</feature>
<evidence type="ECO:0000259" key="3">
    <source>
        <dbReference type="Pfam" id="PF21007"/>
    </source>
</evidence>
<feature type="coiled-coil region" evidence="1">
    <location>
        <begin position="689"/>
        <end position="836"/>
    </location>
</feature>
<protein>
    <submittedName>
        <fullName evidence="4">Fas-binding factor 1 homolog</fullName>
    </submittedName>
</protein>
<dbReference type="GO" id="GO:0097539">
    <property type="term" value="C:ciliary transition fiber"/>
    <property type="evidence" value="ECO:0007669"/>
    <property type="project" value="InterPro"/>
</dbReference>
<dbReference type="InterPro" id="IPR049390">
    <property type="entry name" value="FBF1_C"/>
</dbReference>
<dbReference type="GO" id="GO:0060271">
    <property type="term" value="P:cilium assembly"/>
    <property type="evidence" value="ECO:0007669"/>
    <property type="project" value="InterPro"/>
</dbReference>
<dbReference type="GO" id="GO:0090162">
    <property type="term" value="P:establishment of epithelial cell polarity"/>
    <property type="evidence" value="ECO:0007669"/>
    <property type="project" value="InterPro"/>
</dbReference>
<keyword evidence="1" id="KW-0175">Coiled coil</keyword>
<feature type="compositionally biased region" description="Polar residues" evidence="2">
    <location>
        <begin position="175"/>
        <end position="197"/>
    </location>
</feature>
<dbReference type="PANTHER" id="PTHR33689:SF1">
    <property type="entry name" value="FAS-BINDING FACTOR 1"/>
    <property type="match status" value="1"/>
</dbReference>
<dbReference type="Pfam" id="PF21007">
    <property type="entry name" value="FBF1"/>
    <property type="match status" value="1"/>
</dbReference>
<feature type="region of interest" description="Disordered" evidence="2">
    <location>
        <begin position="149"/>
        <end position="304"/>
    </location>
</feature>
<gene>
    <name evidence="4" type="primary">LOC106121252</name>
</gene>
<dbReference type="RefSeq" id="XP_013172263.1">
    <property type="nucleotide sequence ID" value="XM_013316809.1"/>
</dbReference>
<accession>A0AAJ7ECV1</accession>
<evidence type="ECO:0000256" key="1">
    <source>
        <dbReference type="SAM" id="Coils"/>
    </source>
</evidence>
<dbReference type="CTD" id="39330"/>
<dbReference type="KEGG" id="pxu:106121252"/>
<feature type="compositionally biased region" description="Basic and acidic residues" evidence="2">
    <location>
        <begin position="264"/>
        <end position="284"/>
    </location>
</feature>